<gene>
    <name evidence="1" type="ORF">O3P16_07935</name>
</gene>
<organism evidence="1 2">
    <name type="scientific">Polluticaenibacter yanchengensis</name>
    <dbReference type="NCBI Taxonomy" id="3014562"/>
    <lineage>
        <taxon>Bacteria</taxon>
        <taxon>Pseudomonadati</taxon>
        <taxon>Bacteroidota</taxon>
        <taxon>Chitinophagia</taxon>
        <taxon>Chitinophagales</taxon>
        <taxon>Chitinophagaceae</taxon>
        <taxon>Polluticaenibacter</taxon>
    </lineage>
</organism>
<evidence type="ECO:0000313" key="2">
    <source>
        <dbReference type="Proteomes" id="UP001210231"/>
    </source>
</evidence>
<dbReference type="RefSeq" id="WP_407031059.1">
    <property type="nucleotide sequence ID" value="NZ_JAQGEF010000007.1"/>
</dbReference>
<evidence type="ECO:0000313" key="1">
    <source>
        <dbReference type="EMBL" id="MDA3614734.1"/>
    </source>
</evidence>
<dbReference type="Proteomes" id="UP001210231">
    <property type="component" value="Unassembled WGS sequence"/>
</dbReference>
<proteinExistence type="predicted"/>
<keyword evidence="2" id="KW-1185">Reference proteome</keyword>
<comment type="caution">
    <text evidence="1">The sequence shown here is derived from an EMBL/GenBank/DDBJ whole genome shotgun (WGS) entry which is preliminary data.</text>
</comment>
<protein>
    <submittedName>
        <fullName evidence="1">Uncharacterized protein</fullName>
    </submittedName>
</protein>
<sequence length="103" mass="12059">MNKYRAKIIAEKITNEQILEMFENAKNSISDWSQISAVNKGMTIGTSWNILAKDFDINVNYSMPAKTNMVWEFGKYLPDEQQLKQYPKMKNKPKTIVHQEPKF</sequence>
<dbReference type="EMBL" id="JAQGEF010000007">
    <property type="protein sequence ID" value="MDA3614734.1"/>
    <property type="molecule type" value="Genomic_DNA"/>
</dbReference>
<reference evidence="1 2" key="1">
    <citation type="submission" date="2022-12" db="EMBL/GenBank/DDBJ databases">
        <title>Chitinophagaceae gen. sp. nov., a new member of the family Chitinophagaceae, isolated from soil in a chemical factory.</title>
        <authorList>
            <person name="Ke Z."/>
        </authorList>
    </citation>
    <scope>NUCLEOTIDE SEQUENCE [LARGE SCALE GENOMIC DNA]</scope>
    <source>
        <strain evidence="1 2">LY-5</strain>
    </source>
</reference>
<name>A0ABT4UIT0_9BACT</name>
<accession>A0ABT4UIT0</accession>